<dbReference type="EMBL" id="UYWY01020225">
    <property type="protein sequence ID" value="VDM40931.1"/>
    <property type="molecule type" value="Genomic_DNA"/>
</dbReference>
<reference evidence="4" key="1">
    <citation type="submission" date="2016-06" db="UniProtKB">
        <authorList>
            <consortium name="WormBaseParasite"/>
        </authorList>
    </citation>
    <scope>IDENTIFICATION</scope>
</reference>
<gene>
    <name evidence="2" type="ORF">TCNE_LOCUS9610</name>
</gene>
<reference evidence="2 3" key="2">
    <citation type="submission" date="2018-11" db="EMBL/GenBank/DDBJ databases">
        <authorList>
            <consortium name="Pathogen Informatics"/>
        </authorList>
    </citation>
    <scope>NUCLEOTIDE SEQUENCE [LARGE SCALE GENOMIC DNA]</scope>
</reference>
<dbReference type="Pfam" id="PF21525">
    <property type="entry name" value="Nlp36"/>
    <property type="match status" value="1"/>
</dbReference>
<evidence type="ECO:0000313" key="3">
    <source>
        <dbReference type="Proteomes" id="UP000050794"/>
    </source>
</evidence>
<evidence type="ECO:0000313" key="4">
    <source>
        <dbReference type="WBParaSite" id="TCNE_0000961001-mRNA-1"/>
    </source>
</evidence>
<keyword evidence="1" id="KW-0472">Membrane</keyword>
<protein>
    <submittedName>
        <fullName evidence="4">Movement protein</fullName>
    </submittedName>
</protein>
<dbReference type="AlphaFoldDB" id="A0A183UM90"/>
<evidence type="ECO:0000256" key="1">
    <source>
        <dbReference type="SAM" id="Phobius"/>
    </source>
</evidence>
<organism evidence="3 4">
    <name type="scientific">Toxocara canis</name>
    <name type="common">Canine roundworm</name>
    <dbReference type="NCBI Taxonomy" id="6265"/>
    <lineage>
        <taxon>Eukaryota</taxon>
        <taxon>Metazoa</taxon>
        <taxon>Ecdysozoa</taxon>
        <taxon>Nematoda</taxon>
        <taxon>Chromadorea</taxon>
        <taxon>Rhabditida</taxon>
        <taxon>Spirurina</taxon>
        <taxon>Ascaridomorpha</taxon>
        <taxon>Ascaridoidea</taxon>
        <taxon>Toxocaridae</taxon>
        <taxon>Toxocara</taxon>
    </lineage>
</organism>
<keyword evidence="3" id="KW-1185">Reference proteome</keyword>
<evidence type="ECO:0000313" key="2">
    <source>
        <dbReference type="EMBL" id="VDM40931.1"/>
    </source>
</evidence>
<accession>A0A183UM90</accession>
<proteinExistence type="predicted"/>
<dbReference type="Proteomes" id="UP000050794">
    <property type="component" value="Unassembled WGS sequence"/>
</dbReference>
<name>A0A183UM90_TOXCA</name>
<dbReference type="WBParaSite" id="TCNE_0000961001-mRNA-1">
    <property type="protein sequence ID" value="TCNE_0000961001-mRNA-1"/>
    <property type="gene ID" value="TCNE_0000961001"/>
</dbReference>
<keyword evidence="1" id="KW-1133">Transmembrane helix</keyword>
<keyword evidence="1" id="KW-0812">Transmembrane</keyword>
<feature type="transmembrane region" description="Helical" evidence="1">
    <location>
        <begin position="80"/>
        <end position="106"/>
    </location>
</feature>
<sequence>MLHMQIYCTGKELLFAGPYHASPSNVTPIQASPVLATPTLFDRSGRSVQINGHLLLQRNLQLFLPVKMVSLKQEFEFYDYFGPVAVALLFAVIVLLISFFVLNFFFISKYDEPTVFERIGSKHNLRLGPHTVEAVLSHKHRFIKDEDPQENTPNTVEFTAKPIPQVHVNSA</sequence>